<dbReference type="Proteomes" id="UP000789405">
    <property type="component" value="Unassembled WGS sequence"/>
</dbReference>
<gene>
    <name evidence="1" type="ORF">DERYTH_LOCUS22183</name>
</gene>
<organism evidence="1 2">
    <name type="scientific">Dentiscutata erythropus</name>
    <dbReference type="NCBI Taxonomy" id="1348616"/>
    <lineage>
        <taxon>Eukaryota</taxon>
        <taxon>Fungi</taxon>
        <taxon>Fungi incertae sedis</taxon>
        <taxon>Mucoromycota</taxon>
        <taxon>Glomeromycotina</taxon>
        <taxon>Glomeromycetes</taxon>
        <taxon>Diversisporales</taxon>
        <taxon>Gigasporaceae</taxon>
        <taxon>Dentiscutata</taxon>
    </lineage>
</organism>
<dbReference type="EMBL" id="CAJVPY010030086">
    <property type="protein sequence ID" value="CAG8795001.1"/>
    <property type="molecule type" value="Genomic_DNA"/>
</dbReference>
<evidence type="ECO:0000313" key="2">
    <source>
        <dbReference type="Proteomes" id="UP000789405"/>
    </source>
</evidence>
<protein>
    <submittedName>
        <fullName evidence="1">25985_t:CDS:1</fullName>
    </submittedName>
</protein>
<name>A0A9N9JSF4_9GLOM</name>
<comment type="caution">
    <text evidence="1">The sequence shown here is derived from an EMBL/GenBank/DDBJ whole genome shotgun (WGS) entry which is preliminary data.</text>
</comment>
<evidence type="ECO:0000313" key="1">
    <source>
        <dbReference type="EMBL" id="CAG8795001.1"/>
    </source>
</evidence>
<accession>A0A9N9JSF4</accession>
<proteinExistence type="predicted"/>
<reference evidence="1" key="1">
    <citation type="submission" date="2021-06" db="EMBL/GenBank/DDBJ databases">
        <authorList>
            <person name="Kallberg Y."/>
            <person name="Tangrot J."/>
            <person name="Rosling A."/>
        </authorList>
    </citation>
    <scope>NUCLEOTIDE SEQUENCE</scope>
    <source>
        <strain evidence="1">MA453B</strain>
    </source>
</reference>
<keyword evidence="2" id="KW-1185">Reference proteome</keyword>
<feature type="non-terminal residue" evidence="1">
    <location>
        <position position="1"/>
    </location>
</feature>
<dbReference type="AlphaFoldDB" id="A0A9N9JSF4"/>
<sequence length="96" mass="11546">KEENAYSNLPENIHTTIENLNPEIRELIVYNRNNNSQESLINYVQEEEIINLNEENIVEIYDSNEDQDLILFKKCKYEIFELFDSAKRIFEENEKT</sequence>